<evidence type="ECO:0000313" key="9">
    <source>
        <dbReference type="Proteomes" id="UP000814243"/>
    </source>
</evidence>
<sequence>MLILILFISFCECAFGHGERVEVNTLDGIVQGYNVGNISMFRGIPYAEVDENNPFADAHPYPHFDKPFVAIDDSTICPQYVNGIKGSIQCLRVNVYTPQDLGLALPVMVFLHGGAFYEGSGSLTDWAPNFLIKHNVILVTVNYRLGPYGNLCIPNTQYNNQGLKDQVLALKWVKRNIKSFGGDSDNVILFGHSAGSISADIHLLYNNDNLFNKVILQSGQAVTPLINDATPYKKYATDIEM</sequence>
<evidence type="ECO:0000256" key="6">
    <source>
        <dbReference type="RuleBase" id="RU361235"/>
    </source>
</evidence>
<feature type="chain" id="PRO_5038156353" description="Carboxylic ester hydrolase" evidence="6">
    <location>
        <begin position="19"/>
        <end position="241"/>
    </location>
</feature>
<dbReference type="Gene3D" id="3.40.50.1820">
    <property type="entry name" value="alpha/beta hydrolase"/>
    <property type="match status" value="1"/>
</dbReference>
<organism evidence="8 9">
    <name type="scientific">Spodoptera exigua</name>
    <name type="common">Beet armyworm</name>
    <name type="synonym">Noctua fulgens</name>
    <dbReference type="NCBI Taxonomy" id="7107"/>
    <lineage>
        <taxon>Eukaryota</taxon>
        <taxon>Metazoa</taxon>
        <taxon>Ecdysozoa</taxon>
        <taxon>Arthropoda</taxon>
        <taxon>Hexapoda</taxon>
        <taxon>Insecta</taxon>
        <taxon>Pterygota</taxon>
        <taxon>Neoptera</taxon>
        <taxon>Endopterygota</taxon>
        <taxon>Lepidoptera</taxon>
        <taxon>Glossata</taxon>
        <taxon>Ditrysia</taxon>
        <taxon>Noctuoidea</taxon>
        <taxon>Noctuidae</taxon>
        <taxon>Amphipyrinae</taxon>
        <taxon>Spodoptera</taxon>
    </lineage>
</organism>
<keyword evidence="3 6" id="KW-0378">Hydrolase</keyword>
<dbReference type="InterPro" id="IPR002018">
    <property type="entry name" value="CarbesteraseB"/>
</dbReference>
<dbReference type="EC" id="3.1.1.-" evidence="6"/>
<dbReference type="PANTHER" id="PTHR43142">
    <property type="entry name" value="CARBOXYLIC ESTER HYDROLASE"/>
    <property type="match status" value="1"/>
</dbReference>
<evidence type="ECO:0000256" key="2">
    <source>
        <dbReference type="ARBA" id="ARBA00022487"/>
    </source>
</evidence>
<accession>A0A922SCG3</accession>
<comment type="caution">
    <text evidence="8">The sequence shown here is derived from an EMBL/GenBank/DDBJ whole genome shotgun (WGS) entry which is preliminary data.</text>
</comment>
<keyword evidence="5" id="KW-0325">Glycoprotein</keyword>
<dbReference type="Proteomes" id="UP000814243">
    <property type="component" value="Unassembled WGS sequence"/>
</dbReference>
<comment type="similarity">
    <text evidence="1 6">Belongs to the type-B carboxylesterase/lipase family.</text>
</comment>
<dbReference type="SUPFAM" id="SSF53474">
    <property type="entry name" value="alpha/beta-Hydrolases"/>
    <property type="match status" value="1"/>
</dbReference>
<feature type="signal peptide" evidence="6">
    <location>
        <begin position="1"/>
        <end position="18"/>
    </location>
</feature>
<dbReference type="Pfam" id="PF00135">
    <property type="entry name" value="COesterase"/>
    <property type="match status" value="1"/>
</dbReference>
<evidence type="ECO:0000256" key="5">
    <source>
        <dbReference type="ARBA" id="ARBA00023180"/>
    </source>
</evidence>
<keyword evidence="6" id="KW-0732">Signal</keyword>
<reference evidence="8" key="1">
    <citation type="journal article" date="2021" name="G3 (Bethesda)">
        <title>Genome and transcriptome analysis of the beet armyworm Spodoptera exigua reveals targets for pest control. .</title>
        <authorList>
            <person name="Simon S."/>
            <person name="Breeschoten T."/>
            <person name="Jansen H.J."/>
            <person name="Dirks R.P."/>
            <person name="Schranz M.E."/>
            <person name="Ros V.I.D."/>
        </authorList>
    </citation>
    <scope>NUCLEOTIDE SEQUENCE</scope>
    <source>
        <strain evidence="8">TB_SE_WUR_2020</strain>
    </source>
</reference>
<feature type="domain" description="Carboxylesterase type B" evidence="7">
    <location>
        <begin position="22"/>
        <end position="233"/>
    </location>
</feature>
<evidence type="ECO:0000256" key="1">
    <source>
        <dbReference type="ARBA" id="ARBA00005964"/>
    </source>
</evidence>
<keyword evidence="2" id="KW-0719">Serine esterase</keyword>
<name>A0A922SCG3_SPOEX</name>
<dbReference type="AlphaFoldDB" id="A0A922SCG3"/>
<proteinExistence type="inferred from homology"/>
<evidence type="ECO:0000256" key="4">
    <source>
        <dbReference type="ARBA" id="ARBA00023157"/>
    </source>
</evidence>
<protein>
    <recommendedName>
        <fullName evidence="6">Carboxylic ester hydrolase</fullName>
        <ecNumber evidence="6">3.1.1.-</ecNumber>
    </recommendedName>
</protein>
<keyword evidence="4" id="KW-1015">Disulfide bond</keyword>
<gene>
    <name evidence="8" type="ORF">HF086_013832</name>
</gene>
<dbReference type="InterPro" id="IPR019826">
    <property type="entry name" value="Carboxylesterase_B_AS"/>
</dbReference>
<dbReference type="EMBL" id="JACEFF010000713">
    <property type="protein sequence ID" value="KAH9632401.1"/>
    <property type="molecule type" value="Genomic_DNA"/>
</dbReference>
<dbReference type="GO" id="GO:0052689">
    <property type="term" value="F:carboxylic ester hydrolase activity"/>
    <property type="evidence" value="ECO:0007669"/>
    <property type="project" value="UniProtKB-KW"/>
</dbReference>
<dbReference type="InterPro" id="IPR029058">
    <property type="entry name" value="AB_hydrolase_fold"/>
</dbReference>
<evidence type="ECO:0000259" key="7">
    <source>
        <dbReference type="Pfam" id="PF00135"/>
    </source>
</evidence>
<dbReference type="PANTHER" id="PTHR43142:SF1">
    <property type="entry name" value="CARBOXYLIC ESTER HYDROLASE"/>
    <property type="match status" value="1"/>
</dbReference>
<evidence type="ECO:0000256" key="3">
    <source>
        <dbReference type="ARBA" id="ARBA00022801"/>
    </source>
</evidence>
<dbReference type="PROSITE" id="PS00122">
    <property type="entry name" value="CARBOXYLESTERASE_B_1"/>
    <property type="match status" value="1"/>
</dbReference>
<evidence type="ECO:0000313" key="8">
    <source>
        <dbReference type="EMBL" id="KAH9632401.1"/>
    </source>
</evidence>